<proteinExistence type="predicted"/>
<gene>
    <name evidence="3" type="ORF">DUNSADRAFT_12613</name>
</gene>
<dbReference type="SUPFAM" id="SSF82199">
    <property type="entry name" value="SET domain"/>
    <property type="match status" value="1"/>
</dbReference>
<feature type="compositionally biased region" description="Basic and acidic residues" evidence="2">
    <location>
        <begin position="421"/>
        <end position="439"/>
    </location>
</feature>
<protein>
    <recommendedName>
        <fullName evidence="5">SET domain-containing protein</fullName>
    </recommendedName>
</protein>
<feature type="region of interest" description="Disordered" evidence="2">
    <location>
        <begin position="241"/>
        <end position="274"/>
    </location>
</feature>
<feature type="compositionally biased region" description="Low complexity" evidence="2">
    <location>
        <begin position="440"/>
        <end position="465"/>
    </location>
</feature>
<dbReference type="EMBL" id="MU069924">
    <property type="protein sequence ID" value="KAF5831743.1"/>
    <property type="molecule type" value="Genomic_DNA"/>
</dbReference>
<dbReference type="Gene3D" id="3.90.1410.10">
    <property type="entry name" value="set domain protein methyltransferase, domain 1"/>
    <property type="match status" value="1"/>
</dbReference>
<evidence type="ECO:0008006" key="5">
    <source>
        <dbReference type="Google" id="ProtNLM"/>
    </source>
</evidence>
<dbReference type="PANTHER" id="PTHR13271:SF151">
    <property type="entry name" value="SET DOMAIN-CONTAINING PROTEIN 4"/>
    <property type="match status" value="1"/>
</dbReference>
<comment type="caution">
    <text evidence="3">The sequence shown here is derived from an EMBL/GenBank/DDBJ whole genome shotgun (WGS) entry which is preliminary data.</text>
</comment>
<feature type="compositionally biased region" description="Basic and acidic residues" evidence="2">
    <location>
        <begin position="343"/>
        <end position="356"/>
    </location>
</feature>
<evidence type="ECO:0000256" key="1">
    <source>
        <dbReference type="SAM" id="Coils"/>
    </source>
</evidence>
<feature type="compositionally biased region" description="Acidic residues" evidence="2">
    <location>
        <begin position="327"/>
        <end position="342"/>
    </location>
</feature>
<feature type="compositionally biased region" description="Basic and acidic residues" evidence="2">
    <location>
        <begin position="398"/>
        <end position="411"/>
    </location>
</feature>
<reference evidence="3" key="1">
    <citation type="submission" date="2017-08" db="EMBL/GenBank/DDBJ databases">
        <authorList>
            <person name="Polle J.E."/>
            <person name="Barry K."/>
            <person name="Cushman J."/>
            <person name="Schmutz J."/>
            <person name="Tran D."/>
            <person name="Hathwaick L.T."/>
            <person name="Yim W.C."/>
            <person name="Jenkins J."/>
            <person name="Mckie-Krisberg Z.M."/>
            <person name="Prochnik S."/>
            <person name="Lindquist E."/>
            <person name="Dockter R.B."/>
            <person name="Adam C."/>
            <person name="Molina H."/>
            <person name="Bunkerborg J."/>
            <person name="Jin E."/>
            <person name="Buchheim M."/>
            <person name="Magnuson J."/>
        </authorList>
    </citation>
    <scope>NUCLEOTIDE SEQUENCE</scope>
    <source>
        <strain evidence="3">CCAP 19/18</strain>
    </source>
</reference>
<accession>A0ABQ7GAZ2</accession>
<evidence type="ECO:0000256" key="2">
    <source>
        <dbReference type="SAM" id="MobiDB-lite"/>
    </source>
</evidence>
<evidence type="ECO:0000313" key="3">
    <source>
        <dbReference type="EMBL" id="KAF5831743.1"/>
    </source>
</evidence>
<dbReference type="Proteomes" id="UP000815325">
    <property type="component" value="Unassembled WGS sequence"/>
</dbReference>
<evidence type="ECO:0000313" key="4">
    <source>
        <dbReference type="Proteomes" id="UP000815325"/>
    </source>
</evidence>
<keyword evidence="1" id="KW-0175">Coiled coil</keyword>
<feature type="region of interest" description="Disordered" evidence="2">
    <location>
        <begin position="321"/>
        <end position="468"/>
    </location>
</feature>
<sequence>MEYREDPCQEDYQTELIHWIREQGGKVNVRFGRNAEGVRGLQAAKDCEQGGCLIKVPAHLTLPLPYTDSAYSAPWLLRQVIFHGLLPSTCGTLAHSKDNGSCNLNSSSTSGCYHSPLQQGPDISAFPFMQSQPGPANVLSGYNWPEEAIPLLATPKLERLVRIFKRRAARVFATGCRAASEEAAKKGMSGVAAAAATAAEASQKCRGAPFDMTLHQAEVWAQAKHAQQQQMEDGISAHKEGSHYLGLGQHGSQSSLHHDCHSGPQNGCLTAPEHPQQQATLQDVEWAASVICTRSFSTAFDGIMAIVPLVDMTNHTTDHSAIVESSSESDDGDHNDDDDDDEHDSRALDRESRESWQQDLCRCSPPSRQRKGETYIRPVWGRRKKDATLSKQQLQQQQHDRQRKSENRPPDNKGAGKYGRLRVEHSKQKQRQEREERRLQQYQDWLEQQQQQQQHEELQQQQQAADHAHALQPEQLARFRQRPWRVKSAGEMRKGDEVTFTYHNGLRDDELLIYYGFLPAPPSRSSVPQVQELMAVDHPRFRTVSSDSEDGDLYDRQGDLVIDPLHGSWRGSTTPFQGTVPELQAEMQRLASLLADLDARCQALKQQRLAAGDQVHGCRTMPWLPGMLGVFRRRRRAGLEHEIARLQDELLRQQLSERACADATSDLVALQEEMTGMGLS</sequence>
<name>A0ABQ7GAZ2_DUNSA</name>
<dbReference type="InterPro" id="IPR050600">
    <property type="entry name" value="SETD3_SETD6_MTase"/>
</dbReference>
<dbReference type="PANTHER" id="PTHR13271">
    <property type="entry name" value="UNCHARACTERIZED PUTATIVE METHYLTRANSFERASE"/>
    <property type="match status" value="1"/>
</dbReference>
<dbReference type="InterPro" id="IPR046341">
    <property type="entry name" value="SET_dom_sf"/>
</dbReference>
<keyword evidence="4" id="KW-1185">Reference proteome</keyword>
<organism evidence="3 4">
    <name type="scientific">Dunaliella salina</name>
    <name type="common">Green alga</name>
    <name type="synonym">Protococcus salinus</name>
    <dbReference type="NCBI Taxonomy" id="3046"/>
    <lineage>
        <taxon>Eukaryota</taxon>
        <taxon>Viridiplantae</taxon>
        <taxon>Chlorophyta</taxon>
        <taxon>core chlorophytes</taxon>
        <taxon>Chlorophyceae</taxon>
        <taxon>CS clade</taxon>
        <taxon>Chlamydomonadales</taxon>
        <taxon>Dunaliellaceae</taxon>
        <taxon>Dunaliella</taxon>
    </lineage>
</organism>
<feature type="coiled-coil region" evidence="1">
    <location>
        <begin position="580"/>
        <end position="607"/>
    </location>
</feature>